<reference evidence="2" key="1">
    <citation type="journal article" date="2019" name="Phytopathology">
        <title>A Novel Group of Rhizobium tumorigenes-Like Agrobacteria Associated with Crown Gall Disease of Rhododendron and Blueberry.</title>
        <authorList>
            <person name="Kuzmanovic N."/>
            <person name="Behrens P."/>
            <person name="Idczak E."/>
            <person name="Wagner S."/>
            <person name="Gotz M."/>
            <person name="Sproer C."/>
            <person name="Bunk B."/>
            <person name="Overmann J."/>
            <person name="Smalla K."/>
        </authorList>
    </citation>
    <scope>NUCLEOTIDE SEQUENCE</scope>
    <source>
        <strain evidence="2">Rho-6.2</strain>
    </source>
</reference>
<evidence type="ECO:0000313" key="2">
    <source>
        <dbReference type="EMBL" id="WFS22086.1"/>
    </source>
</evidence>
<reference evidence="2" key="2">
    <citation type="journal article" date="2023" name="MicrobiologyOpen">
        <title>Genomics of the tumorigenes clade of the family Rhizobiaceae and description of Rhizobium rhododendri sp. nov.</title>
        <authorList>
            <person name="Kuzmanovic N."/>
            <person name="diCenzo G.C."/>
            <person name="Bunk B."/>
            <person name="Sproeer C."/>
            <person name="Fruehling A."/>
            <person name="Neumann-Schaal M."/>
            <person name="Overmann J."/>
            <person name="Smalla K."/>
        </authorList>
    </citation>
    <scope>NUCLEOTIDE SEQUENCE</scope>
    <source>
        <strain evidence="2">Rho-6.2</strain>
    </source>
</reference>
<gene>
    <name evidence="2" type="ORF">PR018_13050</name>
</gene>
<evidence type="ECO:0000313" key="3">
    <source>
        <dbReference type="Proteomes" id="UP000318939"/>
    </source>
</evidence>
<feature type="transmembrane region" description="Helical" evidence="1">
    <location>
        <begin position="18"/>
        <end position="40"/>
    </location>
</feature>
<dbReference type="RefSeq" id="WP_257623386.1">
    <property type="nucleotide sequence ID" value="NZ_CP117267.1"/>
</dbReference>
<sequence>MSIEWDERKARRAQLHKFAAALAITCMIAALPILVVGMRIGL</sequence>
<evidence type="ECO:0000256" key="1">
    <source>
        <dbReference type="SAM" id="Phobius"/>
    </source>
</evidence>
<name>A0ABY8IFT2_9HYPH</name>
<dbReference type="Proteomes" id="UP000318939">
    <property type="component" value="Chromosome"/>
</dbReference>
<keyword evidence="1" id="KW-1133">Transmembrane helix</keyword>
<keyword evidence="1" id="KW-0812">Transmembrane</keyword>
<proteinExistence type="predicted"/>
<keyword evidence="3" id="KW-1185">Reference proteome</keyword>
<protein>
    <submittedName>
        <fullName evidence="2">Uncharacterized protein</fullName>
    </submittedName>
</protein>
<accession>A0ABY8IFT2</accession>
<dbReference type="EMBL" id="CP117267">
    <property type="protein sequence ID" value="WFS22086.1"/>
    <property type="molecule type" value="Genomic_DNA"/>
</dbReference>
<organism evidence="2 3">
    <name type="scientific">Rhizobium rhododendri</name>
    <dbReference type="NCBI Taxonomy" id="2506430"/>
    <lineage>
        <taxon>Bacteria</taxon>
        <taxon>Pseudomonadati</taxon>
        <taxon>Pseudomonadota</taxon>
        <taxon>Alphaproteobacteria</taxon>
        <taxon>Hyphomicrobiales</taxon>
        <taxon>Rhizobiaceae</taxon>
        <taxon>Rhizobium/Agrobacterium group</taxon>
        <taxon>Rhizobium</taxon>
    </lineage>
</organism>
<keyword evidence="1" id="KW-0472">Membrane</keyword>